<keyword evidence="5 7" id="KW-0472">Membrane</keyword>
<evidence type="ECO:0000313" key="10">
    <source>
        <dbReference type="EMBL" id="KAF6030943.1"/>
    </source>
</evidence>
<reference evidence="10" key="1">
    <citation type="submission" date="2020-06" db="EMBL/GenBank/DDBJ databases">
        <title>Draft genome of Bugula neritina, a colonial animal packing powerful symbionts and potential medicines.</title>
        <authorList>
            <person name="Rayko M."/>
        </authorList>
    </citation>
    <scope>NUCLEOTIDE SEQUENCE [LARGE SCALE GENOMIC DNA]</scope>
    <source>
        <strain evidence="10">Kwan_BN1</strain>
    </source>
</reference>
<feature type="transmembrane region" description="Helical" evidence="7">
    <location>
        <begin position="1031"/>
        <end position="1050"/>
    </location>
</feature>
<dbReference type="GO" id="GO:0007166">
    <property type="term" value="P:cell surface receptor signaling pathway"/>
    <property type="evidence" value="ECO:0007669"/>
    <property type="project" value="InterPro"/>
</dbReference>
<evidence type="ECO:0000256" key="6">
    <source>
        <dbReference type="ARBA" id="ARBA00023170"/>
    </source>
</evidence>
<feature type="chain" id="PRO_5029658245" description="G-protein coupled receptors family 2 profile 2 domain-containing protein" evidence="8">
    <location>
        <begin position="19"/>
        <end position="1090"/>
    </location>
</feature>
<evidence type="ECO:0000256" key="3">
    <source>
        <dbReference type="ARBA" id="ARBA00022692"/>
    </source>
</evidence>
<dbReference type="PANTHER" id="PTHR45902">
    <property type="entry name" value="LATROPHILIN RECEPTOR-LIKE PROTEIN A"/>
    <property type="match status" value="1"/>
</dbReference>
<dbReference type="EMBL" id="VXIV02001654">
    <property type="protein sequence ID" value="KAF6030943.1"/>
    <property type="molecule type" value="Genomic_DNA"/>
</dbReference>
<feature type="transmembrane region" description="Helical" evidence="7">
    <location>
        <begin position="999"/>
        <end position="1019"/>
    </location>
</feature>
<feature type="transmembrane region" description="Helical" evidence="7">
    <location>
        <begin position="873"/>
        <end position="895"/>
    </location>
</feature>
<comment type="subcellular location">
    <subcellularLocation>
        <location evidence="1">Membrane</location>
        <topology evidence="1">Multi-pass membrane protein</topology>
    </subcellularLocation>
</comment>
<feature type="transmembrane region" description="Helical" evidence="7">
    <location>
        <begin position="837"/>
        <end position="858"/>
    </location>
</feature>
<evidence type="ECO:0000256" key="7">
    <source>
        <dbReference type="SAM" id="Phobius"/>
    </source>
</evidence>
<dbReference type="InterPro" id="IPR000539">
    <property type="entry name" value="Frizzled/Smoothened_7TM"/>
</dbReference>
<keyword evidence="4 7" id="KW-1133">Transmembrane helix</keyword>
<feature type="transmembrane region" description="Helical" evidence="7">
    <location>
        <begin position="955"/>
        <end position="978"/>
    </location>
</feature>
<comment type="caution">
    <text evidence="10">The sequence shown here is derived from an EMBL/GenBank/DDBJ whole genome shotgun (WGS) entry which is preliminary data.</text>
</comment>
<evidence type="ECO:0000313" key="11">
    <source>
        <dbReference type="Proteomes" id="UP000593567"/>
    </source>
</evidence>
<proteinExistence type="inferred from homology"/>
<sequence>MRKSLSTLLICVVSLATCTQNVTEVRLGLLSLNTAAIQDMLNVSGTCFTYNVSEHSPCKYYGDCCSTAFPQPLEQLSLKTFSCHDQFYIVDSCPFELEDEKLRDLCENSANYSDLSLSRWPVRGVANQISYKNIYCAMCNGVDLENQIDLSHQKWSGAEEREKETLDSVEWWTAKVECHMTKINSYYPHEEHNHSMLMHFIERNCHVSYVSPREPDRCFQSVSTCPLNSSKELATLCQTGPANYINISSLNLVFRNQFCALCHNVNVSNLTYSQPQLLNNTKELLQFVWDGEKLLRKVGHLTELLIMAAQPLLFNPQSPTFSFTQLQSSKTPISCSYFVNKTQNFCMEIDTDIQHPKNKDRPNPSMWNLGSFACSSTFPFVCGMFAVRRVGSTMDCTAPGCGEGYILDPPSLQCLSISKYASPIGSSDLQTIESSSLQSHSLCTNRSQCRPTELGLIEESEPRCHCDEFCIYFNDCCEDSVYQPTNQNVLEDGTYTCKVTNEPANKTSPESAEWGWMEVNRCPRGYTNTTVRQLCEHSNSSDNFHGVPVTDGATGLRYANIYCSQCHSVHDVHVRYWKKDFVSSNDSTCKFHQGVDTTAEIDTLDSCTIVDYLPPENTTLVRRCKPDSLKYISACPDDTSNWKIAELCTESPTSFVYGGSGGLGNVTQKFRNSYCAICHDTKDLYCSSTATTSAFNTSNMNEILLNELIRKSTSSVQQQISPVLRANKLSLSKLEITVDEHFRPVVYPFTTDLNLCVKYGSVDPTLNWQVCKNHMLTASTVDESSDFVLISSKIYTCQLYSHNTYLETSDIVIGVFSFLVVLGYTFHFFYKGKRSTTGYFVISSLMTAIIAQIFYLLVNSTGLTCRVASCFQIYFFLSLHTWTTAICVWILKGIVNTQPVRHRSNRTYLYYASFAWLTPLLNVALALILDAVKFEKLYPVFIDGLCFIGSQQTRYLLVLAPIYIMTALAIILLIIASVKVFKSGSNLTHTRKHKTRKKIIAIVKLKVLFGLHWILAPFLELEFQYQLSIYRALKFFIAAQGTLVILSQTITTDSIRKMKTEVKKFYVQANSSDDSLTAMTNLTDALAQRS</sequence>
<comment type="similarity">
    <text evidence="2">Belongs to the G-protein coupled receptor Fz/Smo family.</text>
</comment>
<evidence type="ECO:0000256" key="4">
    <source>
        <dbReference type="ARBA" id="ARBA00022989"/>
    </source>
</evidence>
<keyword evidence="8" id="KW-0732">Signal</keyword>
<dbReference type="PROSITE" id="PS50261">
    <property type="entry name" value="G_PROTEIN_RECEP_F2_4"/>
    <property type="match status" value="1"/>
</dbReference>
<dbReference type="Gene3D" id="1.20.1070.10">
    <property type="entry name" value="Rhodopsin 7-helix transmembrane proteins"/>
    <property type="match status" value="1"/>
</dbReference>
<feature type="transmembrane region" description="Helical" evidence="7">
    <location>
        <begin position="907"/>
        <end position="929"/>
    </location>
</feature>
<protein>
    <recommendedName>
        <fullName evidence="9">G-protein coupled receptors family 2 profile 2 domain-containing protein</fullName>
    </recommendedName>
</protein>
<feature type="signal peptide" evidence="8">
    <location>
        <begin position="1"/>
        <end position="18"/>
    </location>
</feature>
<dbReference type="PANTHER" id="PTHR45902:SF1">
    <property type="entry name" value="LATROPHILIN RECEPTOR-LIKE PROTEIN A"/>
    <property type="match status" value="1"/>
</dbReference>
<evidence type="ECO:0000256" key="1">
    <source>
        <dbReference type="ARBA" id="ARBA00004141"/>
    </source>
</evidence>
<dbReference type="InterPro" id="IPR017981">
    <property type="entry name" value="GPCR_2-like_7TM"/>
</dbReference>
<organism evidence="10 11">
    <name type="scientific">Bugula neritina</name>
    <name type="common">Brown bryozoan</name>
    <name type="synonym">Sertularia neritina</name>
    <dbReference type="NCBI Taxonomy" id="10212"/>
    <lineage>
        <taxon>Eukaryota</taxon>
        <taxon>Metazoa</taxon>
        <taxon>Spiralia</taxon>
        <taxon>Lophotrochozoa</taxon>
        <taxon>Bryozoa</taxon>
        <taxon>Gymnolaemata</taxon>
        <taxon>Cheilostomatida</taxon>
        <taxon>Flustrina</taxon>
        <taxon>Buguloidea</taxon>
        <taxon>Bugulidae</taxon>
        <taxon>Bugula</taxon>
    </lineage>
</organism>
<evidence type="ECO:0000256" key="8">
    <source>
        <dbReference type="SAM" id="SignalP"/>
    </source>
</evidence>
<dbReference type="Pfam" id="PF01534">
    <property type="entry name" value="Frizzled"/>
    <property type="match status" value="1"/>
</dbReference>
<dbReference type="InterPro" id="IPR053231">
    <property type="entry name" value="GPCR_LN-TM7"/>
</dbReference>
<keyword evidence="3 7" id="KW-0812">Transmembrane</keyword>
<feature type="domain" description="G-protein coupled receptors family 2 profile 2" evidence="9">
    <location>
        <begin position="803"/>
        <end position="1052"/>
    </location>
</feature>
<dbReference type="GO" id="GO:0004888">
    <property type="term" value="F:transmembrane signaling receptor activity"/>
    <property type="evidence" value="ECO:0007669"/>
    <property type="project" value="InterPro"/>
</dbReference>
<dbReference type="OrthoDB" id="6134459at2759"/>
<evidence type="ECO:0000256" key="5">
    <source>
        <dbReference type="ARBA" id="ARBA00023136"/>
    </source>
</evidence>
<name>A0A7J7JYC5_BUGNE</name>
<dbReference type="Proteomes" id="UP000593567">
    <property type="component" value="Unassembled WGS sequence"/>
</dbReference>
<keyword evidence="11" id="KW-1185">Reference proteome</keyword>
<dbReference type="GO" id="GO:0016020">
    <property type="term" value="C:membrane"/>
    <property type="evidence" value="ECO:0007669"/>
    <property type="project" value="UniProtKB-SubCell"/>
</dbReference>
<gene>
    <name evidence="10" type="ORF">EB796_010757</name>
</gene>
<feature type="transmembrane region" description="Helical" evidence="7">
    <location>
        <begin position="811"/>
        <end position="830"/>
    </location>
</feature>
<keyword evidence="6" id="KW-0675">Receptor</keyword>
<evidence type="ECO:0000256" key="2">
    <source>
        <dbReference type="ARBA" id="ARBA00008077"/>
    </source>
</evidence>
<evidence type="ECO:0000259" key="9">
    <source>
        <dbReference type="PROSITE" id="PS50261"/>
    </source>
</evidence>
<accession>A0A7J7JYC5</accession>
<dbReference type="AlphaFoldDB" id="A0A7J7JYC5"/>